<comment type="caution">
    <text evidence="1">The sequence shown here is derived from an EMBL/GenBank/DDBJ whole genome shotgun (WGS) entry which is preliminary data.</text>
</comment>
<organism evidence="1 2">
    <name type="scientific">Araneus ventricosus</name>
    <name type="common">Orbweaver spider</name>
    <name type="synonym">Epeira ventricosa</name>
    <dbReference type="NCBI Taxonomy" id="182803"/>
    <lineage>
        <taxon>Eukaryota</taxon>
        <taxon>Metazoa</taxon>
        <taxon>Ecdysozoa</taxon>
        <taxon>Arthropoda</taxon>
        <taxon>Chelicerata</taxon>
        <taxon>Arachnida</taxon>
        <taxon>Araneae</taxon>
        <taxon>Araneomorphae</taxon>
        <taxon>Entelegynae</taxon>
        <taxon>Araneoidea</taxon>
        <taxon>Araneidae</taxon>
        <taxon>Araneus</taxon>
    </lineage>
</organism>
<evidence type="ECO:0000313" key="2">
    <source>
        <dbReference type="Proteomes" id="UP000499080"/>
    </source>
</evidence>
<dbReference type="OrthoDB" id="7408822at2759"/>
<accession>A0A4Y2J7H4</accession>
<evidence type="ECO:0000313" key="1">
    <source>
        <dbReference type="EMBL" id="GBM85874.1"/>
    </source>
</evidence>
<reference evidence="1 2" key="1">
    <citation type="journal article" date="2019" name="Sci. Rep.">
        <title>Orb-weaving spider Araneus ventricosus genome elucidates the spidroin gene catalogue.</title>
        <authorList>
            <person name="Kono N."/>
            <person name="Nakamura H."/>
            <person name="Ohtoshi R."/>
            <person name="Moran D.A.P."/>
            <person name="Shinohara A."/>
            <person name="Yoshida Y."/>
            <person name="Fujiwara M."/>
            <person name="Mori M."/>
            <person name="Tomita M."/>
            <person name="Arakawa K."/>
        </authorList>
    </citation>
    <scope>NUCLEOTIDE SEQUENCE [LARGE SCALE GENOMIC DNA]</scope>
</reference>
<keyword evidence="2" id="KW-1185">Reference proteome</keyword>
<dbReference type="AlphaFoldDB" id="A0A4Y2J7H4"/>
<sequence length="170" mass="19798">MNEIEEMTNVLKFLSTAEITTCSEFLKIVSLLDEVLETIFKIEISGTKFSITDKNIIGPLFGDLLDLFAIWVSYTIGHISEQNSEDYKIRRSGLEFLLERYKEFPNGKDKSLESALNNFRITEDIEGLDEMFNSKKYVYDTQMFYGSSDEPTLNAQDIEHVPLSHWWWRS</sequence>
<name>A0A4Y2J7H4_ARAVE</name>
<dbReference type="EMBL" id="BGPR01003269">
    <property type="protein sequence ID" value="GBM85874.1"/>
    <property type="molecule type" value="Genomic_DNA"/>
</dbReference>
<dbReference type="Proteomes" id="UP000499080">
    <property type="component" value="Unassembled WGS sequence"/>
</dbReference>
<proteinExistence type="predicted"/>
<gene>
    <name evidence="1" type="ORF">AVEN_89747_1</name>
</gene>
<protein>
    <submittedName>
        <fullName evidence="1">Uncharacterized protein</fullName>
    </submittedName>
</protein>